<gene>
    <name evidence="1" type="ORF">CCHLO57077_00016415</name>
</gene>
<dbReference type="AlphaFoldDB" id="A0AA35LZC4"/>
<proteinExistence type="predicted"/>
<protein>
    <submittedName>
        <fullName evidence="1">Uncharacterized protein</fullName>
    </submittedName>
</protein>
<comment type="caution">
    <text evidence="1">The sequence shown here is derived from an EMBL/GenBank/DDBJ whole genome shotgun (WGS) entry which is preliminary data.</text>
</comment>
<accession>A0AA35LZC4</accession>
<name>A0AA35LZC4_9HYPO</name>
<dbReference type="EMBL" id="CABFNP030000794">
    <property type="protein sequence ID" value="CAI6087306.1"/>
    <property type="molecule type" value="Genomic_DNA"/>
</dbReference>
<sequence length="72" mass="7760">MANLVMLSCGLHSSIITIASFNQDTITGTSPLAMVDQDPSRIFADNAIRNKLDSFGASNTKSKDKNISSPDW</sequence>
<organism evidence="1 2">
    <name type="scientific">Clonostachys chloroleuca</name>
    <dbReference type="NCBI Taxonomy" id="1926264"/>
    <lineage>
        <taxon>Eukaryota</taxon>
        <taxon>Fungi</taxon>
        <taxon>Dikarya</taxon>
        <taxon>Ascomycota</taxon>
        <taxon>Pezizomycotina</taxon>
        <taxon>Sordariomycetes</taxon>
        <taxon>Hypocreomycetidae</taxon>
        <taxon>Hypocreales</taxon>
        <taxon>Bionectriaceae</taxon>
        <taxon>Clonostachys</taxon>
    </lineage>
</organism>
<reference evidence="1" key="1">
    <citation type="submission" date="2023-01" db="EMBL/GenBank/DDBJ databases">
        <authorList>
            <person name="Piombo E."/>
        </authorList>
    </citation>
    <scope>NUCLEOTIDE SEQUENCE</scope>
</reference>
<evidence type="ECO:0000313" key="2">
    <source>
        <dbReference type="Proteomes" id="UP001160390"/>
    </source>
</evidence>
<dbReference type="Proteomes" id="UP001160390">
    <property type="component" value="Unassembled WGS sequence"/>
</dbReference>
<evidence type="ECO:0000313" key="1">
    <source>
        <dbReference type="EMBL" id="CAI6087306.1"/>
    </source>
</evidence>
<keyword evidence="2" id="KW-1185">Reference proteome</keyword>